<dbReference type="GO" id="GO:0051371">
    <property type="term" value="F:muscle alpha-actinin binding"/>
    <property type="evidence" value="ECO:0007669"/>
    <property type="project" value="TreeGrafter"/>
</dbReference>
<feature type="domain" description="LIM zinc-binding" evidence="10">
    <location>
        <begin position="64"/>
        <end position="123"/>
    </location>
</feature>
<dbReference type="GO" id="GO:0031430">
    <property type="term" value="C:M band"/>
    <property type="evidence" value="ECO:0007669"/>
    <property type="project" value="UniProtKB-SubCell"/>
</dbReference>
<evidence type="ECO:0000256" key="1">
    <source>
        <dbReference type="ARBA" id="ARBA00004282"/>
    </source>
</evidence>
<sequence length="305" mass="33770">MLAELEHNLSRFNSRRSLGNGTLPNASSYSLNRGLTKDPSQMGSMIGGLSPDANRHGIHTIPKGDCAACDRPIIGQIVMAMGKMWHPEHYVCCHCGIELGQQNYIERGGKAYCENDYHDLFSPRCVVCNGAVKDRCVTAMGKNYHPQHFVCVECGRPFGPEGYHEKDGHAYCKTDFYRLFAPKCTGCQKPVGARFLTALGSTWHPECFACNDCSRQFSNGIYFEANGVPLCEQHFHERRGSLCGSCHGPINGKCVAALGQRFHPEHFGCSSCNRVLNARNFKDHGGQAFCQKCYEKSNPSFTVLS</sequence>
<keyword evidence="7 9" id="KW-0440">LIM domain</keyword>
<dbReference type="Proteomes" id="UP000492821">
    <property type="component" value="Unassembled WGS sequence"/>
</dbReference>
<proteinExistence type="predicted"/>
<dbReference type="GO" id="GO:0030018">
    <property type="term" value="C:Z disc"/>
    <property type="evidence" value="ECO:0007669"/>
    <property type="project" value="TreeGrafter"/>
</dbReference>
<dbReference type="Pfam" id="PF00412">
    <property type="entry name" value="LIM"/>
    <property type="match status" value="4"/>
</dbReference>
<dbReference type="GO" id="GO:0031941">
    <property type="term" value="C:filamentous actin"/>
    <property type="evidence" value="ECO:0007669"/>
    <property type="project" value="TreeGrafter"/>
</dbReference>
<keyword evidence="4" id="KW-0677">Repeat</keyword>
<accession>A0A7E4V113</accession>
<keyword evidence="3 9" id="KW-0479">Metal-binding</keyword>
<dbReference type="PANTHER" id="PTHR24214:SF62">
    <property type="entry name" value="LEUPAXIN"/>
    <property type="match status" value="1"/>
</dbReference>
<dbReference type="SMART" id="SM00132">
    <property type="entry name" value="LIM"/>
    <property type="match status" value="4"/>
</dbReference>
<dbReference type="PROSITE" id="PS50023">
    <property type="entry name" value="LIM_DOMAIN_2"/>
    <property type="match status" value="4"/>
</dbReference>
<evidence type="ECO:0000256" key="4">
    <source>
        <dbReference type="ARBA" id="ARBA00022737"/>
    </source>
</evidence>
<comment type="subcellular location">
    <subcellularLocation>
        <location evidence="1">Cell junction</location>
    </subcellularLocation>
    <subcellularLocation>
        <location evidence="8">Cytoplasm</location>
        <location evidence="8">Myofibril</location>
        <location evidence="8">Sarcomere</location>
        <location evidence="8">M line</location>
    </subcellularLocation>
</comment>
<dbReference type="Gene3D" id="2.10.110.10">
    <property type="entry name" value="Cysteine Rich Protein"/>
    <property type="match status" value="4"/>
</dbReference>
<feature type="domain" description="LIM zinc-binding" evidence="10">
    <location>
        <begin position="124"/>
        <end position="181"/>
    </location>
</feature>
<name>A0A7E4V113_PANRE</name>
<dbReference type="GO" id="GO:0046872">
    <property type="term" value="F:metal ion binding"/>
    <property type="evidence" value="ECO:0007669"/>
    <property type="project" value="UniProtKB-KW"/>
</dbReference>
<evidence type="ECO:0000256" key="7">
    <source>
        <dbReference type="ARBA" id="ARBA00023038"/>
    </source>
</evidence>
<dbReference type="InterPro" id="IPR001781">
    <property type="entry name" value="Znf_LIM"/>
</dbReference>
<protein>
    <submittedName>
        <fullName evidence="12">Paxillin</fullName>
    </submittedName>
</protein>
<organism evidence="11 12">
    <name type="scientific">Panagrellus redivivus</name>
    <name type="common">Microworm</name>
    <dbReference type="NCBI Taxonomy" id="6233"/>
    <lineage>
        <taxon>Eukaryota</taxon>
        <taxon>Metazoa</taxon>
        <taxon>Ecdysozoa</taxon>
        <taxon>Nematoda</taxon>
        <taxon>Chromadorea</taxon>
        <taxon>Rhabditida</taxon>
        <taxon>Tylenchina</taxon>
        <taxon>Panagrolaimomorpha</taxon>
        <taxon>Panagrolaimoidea</taxon>
        <taxon>Panagrolaimidae</taxon>
        <taxon>Panagrellus</taxon>
    </lineage>
</organism>
<evidence type="ECO:0000256" key="3">
    <source>
        <dbReference type="ARBA" id="ARBA00022723"/>
    </source>
</evidence>
<dbReference type="GO" id="GO:0001725">
    <property type="term" value="C:stress fiber"/>
    <property type="evidence" value="ECO:0007669"/>
    <property type="project" value="TreeGrafter"/>
</dbReference>
<dbReference type="GO" id="GO:0005912">
    <property type="term" value="C:adherens junction"/>
    <property type="evidence" value="ECO:0007669"/>
    <property type="project" value="TreeGrafter"/>
</dbReference>
<dbReference type="GO" id="GO:0007507">
    <property type="term" value="P:heart development"/>
    <property type="evidence" value="ECO:0007669"/>
    <property type="project" value="TreeGrafter"/>
</dbReference>
<dbReference type="PROSITE" id="PS00478">
    <property type="entry name" value="LIM_DOMAIN_1"/>
    <property type="match status" value="2"/>
</dbReference>
<dbReference type="PANTHER" id="PTHR24214">
    <property type="entry name" value="PDZ AND LIM DOMAIN PROTEIN ZASP"/>
    <property type="match status" value="1"/>
</dbReference>
<feature type="domain" description="LIM zinc-binding" evidence="10">
    <location>
        <begin position="182"/>
        <end position="241"/>
    </location>
</feature>
<dbReference type="FunFam" id="2.10.110.10:FF:000008">
    <property type="entry name" value="Paxillin isoform 1"/>
    <property type="match status" value="1"/>
</dbReference>
<keyword evidence="5 9" id="KW-0862">Zinc</keyword>
<evidence type="ECO:0000259" key="10">
    <source>
        <dbReference type="PROSITE" id="PS50023"/>
    </source>
</evidence>
<dbReference type="FunFam" id="2.10.110.10:FF:000009">
    <property type="entry name" value="Paxillin isoform 1"/>
    <property type="match status" value="2"/>
</dbReference>
<evidence type="ECO:0000256" key="2">
    <source>
        <dbReference type="ARBA" id="ARBA00022490"/>
    </source>
</evidence>
<evidence type="ECO:0000256" key="5">
    <source>
        <dbReference type="ARBA" id="ARBA00022833"/>
    </source>
</evidence>
<reference evidence="12" key="2">
    <citation type="submission" date="2020-10" db="UniProtKB">
        <authorList>
            <consortium name="WormBaseParasite"/>
        </authorList>
    </citation>
    <scope>IDENTIFICATION</scope>
</reference>
<dbReference type="GO" id="GO:0030036">
    <property type="term" value="P:actin cytoskeleton organization"/>
    <property type="evidence" value="ECO:0007669"/>
    <property type="project" value="TreeGrafter"/>
</dbReference>
<dbReference type="GO" id="GO:0061061">
    <property type="term" value="P:muscle structure development"/>
    <property type="evidence" value="ECO:0007669"/>
    <property type="project" value="TreeGrafter"/>
</dbReference>
<evidence type="ECO:0000256" key="9">
    <source>
        <dbReference type="PROSITE-ProRule" id="PRU00125"/>
    </source>
</evidence>
<dbReference type="GO" id="GO:0055120">
    <property type="term" value="C:striated muscle dense body"/>
    <property type="evidence" value="ECO:0007669"/>
    <property type="project" value="UniProtKB-ARBA"/>
</dbReference>
<dbReference type="SUPFAM" id="SSF57716">
    <property type="entry name" value="Glucocorticoid receptor-like (DNA-binding domain)"/>
    <property type="match status" value="5"/>
</dbReference>
<dbReference type="GO" id="GO:0003779">
    <property type="term" value="F:actin binding"/>
    <property type="evidence" value="ECO:0007669"/>
    <property type="project" value="TreeGrafter"/>
</dbReference>
<evidence type="ECO:0000313" key="12">
    <source>
        <dbReference type="WBParaSite" id="Pan_g14888.t1"/>
    </source>
</evidence>
<dbReference type="InterPro" id="IPR050604">
    <property type="entry name" value="PDZ-LIM_domain"/>
</dbReference>
<reference evidence="11" key="1">
    <citation type="journal article" date="2013" name="Genetics">
        <title>The draft genome and transcriptome of Panagrellus redivivus are shaped by the harsh demands of a free-living lifestyle.</title>
        <authorList>
            <person name="Srinivasan J."/>
            <person name="Dillman A.R."/>
            <person name="Macchietto M.G."/>
            <person name="Heikkinen L."/>
            <person name="Lakso M."/>
            <person name="Fracchia K.M."/>
            <person name="Antoshechkin I."/>
            <person name="Mortazavi A."/>
            <person name="Wong G."/>
            <person name="Sternberg P.W."/>
        </authorList>
    </citation>
    <scope>NUCLEOTIDE SEQUENCE [LARGE SCALE GENOMIC DNA]</scope>
    <source>
        <strain evidence="11">MT8872</strain>
    </source>
</reference>
<dbReference type="FunFam" id="2.10.110.10:FF:000018">
    <property type="entry name" value="Paxillin isoform 1"/>
    <property type="match status" value="1"/>
</dbReference>
<keyword evidence="6" id="KW-0965">Cell junction</keyword>
<feature type="domain" description="LIM zinc-binding" evidence="10">
    <location>
        <begin position="242"/>
        <end position="300"/>
    </location>
</feature>
<evidence type="ECO:0000313" key="11">
    <source>
        <dbReference type="Proteomes" id="UP000492821"/>
    </source>
</evidence>
<keyword evidence="11" id="KW-1185">Reference proteome</keyword>
<dbReference type="WBParaSite" id="Pan_g14888.t1">
    <property type="protein sequence ID" value="Pan_g14888.t1"/>
    <property type="gene ID" value="Pan_g14888"/>
</dbReference>
<evidence type="ECO:0000256" key="6">
    <source>
        <dbReference type="ARBA" id="ARBA00022949"/>
    </source>
</evidence>
<evidence type="ECO:0000256" key="8">
    <source>
        <dbReference type="ARBA" id="ARBA00037833"/>
    </source>
</evidence>
<dbReference type="AlphaFoldDB" id="A0A7E4V113"/>
<keyword evidence="2" id="KW-0963">Cytoplasm</keyword>